<gene>
    <name evidence="2" type="ORF">OS493_010001</name>
</gene>
<proteinExistence type="predicted"/>
<keyword evidence="1" id="KW-1133">Transmembrane helix</keyword>
<feature type="transmembrane region" description="Helical" evidence="1">
    <location>
        <begin position="138"/>
        <end position="160"/>
    </location>
</feature>
<dbReference type="Proteomes" id="UP001163046">
    <property type="component" value="Unassembled WGS sequence"/>
</dbReference>
<organism evidence="2 3">
    <name type="scientific">Desmophyllum pertusum</name>
    <dbReference type="NCBI Taxonomy" id="174260"/>
    <lineage>
        <taxon>Eukaryota</taxon>
        <taxon>Metazoa</taxon>
        <taxon>Cnidaria</taxon>
        <taxon>Anthozoa</taxon>
        <taxon>Hexacorallia</taxon>
        <taxon>Scleractinia</taxon>
        <taxon>Caryophylliina</taxon>
        <taxon>Caryophylliidae</taxon>
        <taxon>Desmophyllum</taxon>
    </lineage>
</organism>
<comment type="caution">
    <text evidence="2">The sequence shown here is derived from an EMBL/GenBank/DDBJ whole genome shotgun (WGS) entry which is preliminary data.</text>
</comment>
<dbReference type="AlphaFoldDB" id="A0A9X0CHS7"/>
<sequence>MNLKLELNKSDHSDLVHIFRCEGATERDVNTTVLASQVIASISSALFYLAIFSLSILGVCFKSCVKVSSSQGTFFVFLVGALIAFVNVFTNANDLQIKLYCRIFTVFLIGIVFTLFGALLFFKRPGNQLTLGRTQPSMGLVVALITFPLIGIEIALLMAARTASNSEKADEPAGPFTYQPWTFVMADKCLFLAQKIIQALIYLYLRNKIICQEYKENAQFYFRTLSFFNLIEWVDTQVNVDNDIRLSGLADQRIVIDLYKPLIIDYRLLCSLLFLEHSVDIQTEDNQVEVEVEIEANNGVAGNTEGPYNNMTPCDRQMRCIGYVAGCVWLIAPLFCGLYYVNEFHLKPWVNAFAIVVNLAIVACGTCLLWSNDLDEGGNKESHGVKIMVVVWVR</sequence>
<keyword evidence="1" id="KW-0472">Membrane</keyword>
<dbReference type="EMBL" id="MU827781">
    <property type="protein sequence ID" value="KAJ7337147.1"/>
    <property type="molecule type" value="Genomic_DNA"/>
</dbReference>
<protein>
    <submittedName>
        <fullName evidence="2">Uncharacterized protein</fullName>
    </submittedName>
</protein>
<accession>A0A9X0CHS7</accession>
<feature type="transmembrane region" description="Helical" evidence="1">
    <location>
        <begin position="320"/>
        <end position="340"/>
    </location>
</feature>
<evidence type="ECO:0000313" key="3">
    <source>
        <dbReference type="Proteomes" id="UP001163046"/>
    </source>
</evidence>
<evidence type="ECO:0000256" key="1">
    <source>
        <dbReference type="SAM" id="Phobius"/>
    </source>
</evidence>
<keyword evidence="1" id="KW-0812">Transmembrane</keyword>
<keyword evidence="3" id="KW-1185">Reference proteome</keyword>
<evidence type="ECO:0000313" key="2">
    <source>
        <dbReference type="EMBL" id="KAJ7337147.1"/>
    </source>
</evidence>
<feature type="transmembrane region" description="Helical" evidence="1">
    <location>
        <begin position="73"/>
        <end position="90"/>
    </location>
</feature>
<feature type="transmembrane region" description="Helical" evidence="1">
    <location>
        <begin position="102"/>
        <end position="122"/>
    </location>
</feature>
<feature type="transmembrane region" description="Helical" evidence="1">
    <location>
        <begin position="352"/>
        <end position="370"/>
    </location>
</feature>
<reference evidence="2" key="1">
    <citation type="submission" date="2023-01" db="EMBL/GenBank/DDBJ databases">
        <title>Genome assembly of the deep-sea coral Lophelia pertusa.</title>
        <authorList>
            <person name="Herrera S."/>
            <person name="Cordes E."/>
        </authorList>
    </citation>
    <scope>NUCLEOTIDE SEQUENCE</scope>
    <source>
        <strain evidence="2">USNM1676648</strain>
        <tissue evidence="2">Polyp</tissue>
    </source>
</reference>
<feature type="transmembrane region" description="Helical" evidence="1">
    <location>
        <begin position="38"/>
        <end position="61"/>
    </location>
</feature>
<name>A0A9X0CHS7_9CNID</name>
<dbReference type="OrthoDB" id="5965064at2759"/>